<dbReference type="EMBL" id="CADIJM010000005">
    <property type="protein sequence ID" value="CAB3706911.1"/>
    <property type="molecule type" value="Genomic_DNA"/>
</dbReference>
<keyword evidence="2" id="KW-0732">Signal</keyword>
<gene>
    <name evidence="3" type="ORF">LMG26690_02961</name>
</gene>
<reference evidence="3 4" key="1">
    <citation type="submission" date="2020-04" db="EMBL/GenBank/DDBJ databases">
        <authorList>
            <person name="De Canck E."/>
        </authorList>
    </citation>
    <scope>NUCLEOTIDE SEQUENCE [LARGE SCALE GENOMIC DNA]</scope>
    <source>
        <strain evidence="3 4">LMG 26690</strain>
    </source>
</reference>
<feature type="compositionally biased region" description="Low complexity" evidence="1">
    <location>
        <begin position="134"/>
        <end position="177"/>
    </location>
</feature>
<feature type="region of interest" description="Disordered" evidence="1">
    <location>
        <begin position="134"/>
        <end position="183"/>
    </location>
</feature>
<dbReference type="Proteomes" id="UP000494214">
    <property type="component" value="Unassembled WGS sequence"/>
</dbReference>
<feature type="signal peptide" evidence="2">
    <location>
        <begin position="1"/>
        <end position="30"/>
    </location>
</feature>
<dbReference type="AlphaFoldDB" id="A0A6S7A8I5"/>
<protein>
    <recommendedName>
        <fullName evidence="5">DUF4810 domain-containing protein</fullName>
    </recommendedName>
</protein>
<accession>A0A6S7A8I5</accession>
<evidence type="ECO:0000313" key="4">
    <source>
        <dbReference type="Proteomes" id="UP000494214"/>
    </source>
</evidence>
<evidence type="ECO:0000256" key="1">
    <source>
        <dbReference type="SAM" id="MobiDB-lite"/>
    </source>
</evidence>
<dbReference type="RefSeq" id="WP_175123794.1">
    <property type="nucleotide sequence ID" value="NZ_CADIJM010000005.1"/>
</dbReference>
<dbReference type="Pfam" id="PF16068">
    <property type="entry name" value="DUF4810"/>
    <property type="match status" value="1"/>
</dbReference>
<sequence length="183" mass="18524">MTIHTHQPRTCAARAGRALAIAALAGVLSACVQQPKSMYSWQSYQGSVYSYLKDDGGDYATQTLAMEQNIETARASNAELPPGFRAHLGMLYMKMGDGDKGVEQMQGEKAAFPEAAPFMDFLLRNAGKPQTVAAQGAGTVAAGAPAAGSPAAGSPAAGSPASVKPAAAAPAAPAEAGTLKKGS</sequence>
<name>A0A6S7A8I5_9BURK</name>
<evidence type="ECO:0000313" key="3">
    <source>
        <dbReference type="EMBL" id="CAB3706911.1"/>
    </source>
</evidence>
<dbReference type="InterPro" id="IPR014508">
    <property type="entry name" value="UCP020555_TPR-like"/>
</dbReference>
<evidence type="ECO:0000256" key="2">
    <source>
        <dbReference type="SAM" id="SignalP"/>
    </source>
</evidence>
<feature type="chain" id="PRO_5028852439" description="DUF4810 domain-containing protein" evidence="2">
    <location>
        <begin position="31"/>
        <end position="183"/>
    </location>
</feature>
<proteinExistence type="predicted"/>
<organism evidence="3 4">
    <name type="scientific">Achromobacter animicus</name>
    <dbReference type="NCBI Taxonomy" id="1389935"/>
    <lineage>
        <taxon>Bacteria</taxon>
        <taxon>Pseudomonadati</taxon>
        <taxon>Pseudomonadota</taxon>
        <taxon>Betaproteobacteria</taxon>
        <taxon>Burkholderiales</taxon>
        <taxon>Alcaligenaceae</taxon>
        <taxon>Achromobacter</taxon>
    </lineage>
</organism>
<evidence type="ECO:0008006" key="5">
    <source>
        <dbReference type="Google" id="ProtNLM"/>
    </source>
</evidence>
<keyword evidence="4" id="KW-1185">Reference proteome</keyword>